<gene>
    <name evidence="2" type="ORF">DFR46_1371</name>
</gene>
<keyword evidence="3" id="KW-1185">Reference proteome</keyword>
<proteinExistence type="predicted"/>
<protein>
    <submittedName>
        <fullName evidence="2">MaoC dehydratase-like protein</fullName>
    </submittedName>
</protein>
<evidence type="ECO:0000313" key="2">
    <source>
        <dbReference type="EMBL" id="RED16349.1"/>
    </source>
</evidence>
<dbReference type="Gene3D" id="3.10.129.10">
    <property type="entry name" value="Hotdog Thioesterase"/>
    <property type="match status" value="1"/>
</dbReference>
<name>A0A3D9FEY8_9SPHN</name>
<evidence type="ECO:0000259" key="1">
    <source>
        <dbReference type="Pfam" id="PF13452"/>
    </source>
</evidence>
<dbReference type="InterPro" id="IPR029069">
    <property type="entry name" value="HotDog_dom_sf"/>
</dbReference>
<dbReference type="Pfam" id="PF13452">
    <property type="entry name" value="FAS1_DH_region"/>
    <property type="match status" value="1"/>
</dbReference>
<dbReference type="SUPFAM" id="SSF54637">
    <property type="entry name" value="Thioesterase/thiol ester dehydrase-isomerase"/>
    <property type="match status" value="1"/>
</dbReference>
<dbReference type="InterPro" id="IPR039569">
    <property type="entry name" value="FAS1-like_DH_region"/>
</dbReference>
<dbReference type="AlphaFoldDB" id="A0A3D9FEY8"/>
<organism evidence="2 3">
    <name type="scientific">Parasphingopyxis lamellibrachiae</name>
    <dbReference type="NCBI Taxonomy" id="680125"/>
    <lineage>
        <taxon>Bacteria</taxon>
        <taxon>Pseudomonadati</taxon>
        <taxon>Pseudomonadota</taxon>
        <taxon>Alphaproteobacteria</taxon>
        <taxon>Sphingomonadales</taxon>
        <taxon>Sphingomonadaceae</taxon>
        <taxon>Parasphingopyxis</taxon>
    </lineage>
</organism>
<dbReference type="EMBL" id="QRDP01000004">
    <property type="protein sequence ID" value="RED16349.1"/>
    <property type="molecule type" value="Genomic_DNA"/>
</dbReference>
<accession>A0A3D9FEY8</accession>
<comment type="caution">
    <text evidence="2">The sequence shown here is derived from an EMBL/GenBank/DDBJ whole genome shotgun (WGS) entry which is preliminary data.</text>
</comment>
<dbReference type="Proteomes" id="UP000256310">
    <property type="component" value="Unassembled WGS sequence"/>
</dbReference>
<sequence>MPPYPLSVQGAELVAYEGLSLLAYRSQSGRVVPRAIAARWMSVLDGWHEMRVLEARSEDIEMNDLPQQVKDWLGKPVIVVDHVVTVEQGLWTNFCVAVEDGNPLYWDYPLSRDETESVIAPPMMLPSWAIEHDWLPDRAGPGMRTLELHFMVKDALGIKNGLVTEVELELHEPLRHGDSVRAEQILRRVDEERETKLGVGRNWDIDVVYRKPDGSLAGIQSLHFLGYGKVEA</sequence>
<reference evidence="2 3" key="1">
    <citation type="submission" date="2018-07" db="EMBL/GenBank/DDBJ databases">
        <title>Genomic Encyclopedia of Type Strains, Phase IV (KMG-IV): sequencing the most valuable type-strain genomes for metagenomic binning, comparative biology and taxonomic classification.</title>
        <authorList>
            <person name="Goeker M."/>
        </authorList>
    </citation>
    <scope>NUCLEOTIDE SEQUENCE [LARGE SCALE GENOMIC DNA]</scope>
    <source>
        <strain evidence="2 3">DSM 26725</strain>
    </source>
</reference>
<feature type="domain" description="FAS1-like dehydratase" evidence="1">
    <location>
        <begin position="85"/>
        <end position="192"/>
    </location>
</feature>
<evidence type="ECO:0000313" key="3">
    <source>
        <dbReference type="Proteomes" id="UP000256310"/>
    </source>
</evidence>